<dbReference type="Proteomes" id="UP000276133">
    <property type="component" value="Unassembled WGS sequence"/>
</dbReference>
<evidence type="ECO:0000313" key="1">
    <source>
        <dbReference type="EMBL" id="RNA13796.1"/>
    </source>
</evidence>
<comment type="caution">
    <text evidence="1">The sequence shown here is derived from an EMBL/GenBank/DDBJ whole genome shotgun (WGS) entry which is preliminary data.</text>
</comment>
<sequence>MLQTFENILLNLVKSIISDQKYKNLFCNSINYRRANDVKNPENAPLISEFRESLKIMIK</sequence>
<dbReference type="AlphaFoldDB" id="A0A3M7QQY2"/>
<proteinExistence type="predicted"/>
<protein>
    <submittedName>
        <fullName evidence="1">Uncharacterized protein</fullName>
    </submittedName>
</protein>
<accession>A0A3M7QQY2</accession>
<gene>
    <name evidence="1" type="ORF">BpHYR1_045032</name>
</gene>
<organism evidence="1 2">
    <name type="scientific">Brachionus plicatilis</name>
    <name type="common">Marine rotifer</name>
    <name type="synonym">Brachionus muelleri</name>
    <dbReference type="NCBI Taxonomy" id="10195"/>
    <lineage>
        <taxon>Eukaryota</taxon>
        <taxon>Metazoa</taxon>
        <taxon>Spiralia</taxon>
        <taxon>Gnathifera</taxon>
        <taxon>Rotifera</taxon>
        <taxon>Eurotatoria</taxon>
        <taxon>Monogononta</taxon>
        <taxon>Pseudotrocha</taxon>
        <taxon>Ploima</taxon>
        <taxon>Brachionidae</taxon>
        <taxon>Brachionus</taxon>
    </lineage>
</organism>
<dbReference type="EMBL" id="REGN01005329">
    <property type="protein sequence ID" value="RNA13796.1"/>
    <property type="molecule type" value="Genomic_DNA"/>
</dbReference>
<keyword evidence="2" id="KW-1185">Reference proteome</keyword>
<reference evidence="1 2" key="1">
    <citation type="journal article" date="2018" name="Sci. Rep.">
        <title>Genomic signatures of local adaptation to the degree of environmental predictability in rotifers.</title>
        <authorList>
            <person name="Franch-Gras L."/>
            <person name="Hahn C."/>
            <person name="Garcia-Roger E.M."/>
            <person name="Carmona M.J."/>
            <person name="Serra M."/>
            <person name="Gomez A."/>
        </authorList>
    </citation>
    <scope>NUCLEOTIDE SEQUENCE [LARGE SCALE GENOMIC DNA]</scope>
    <source>
        <strain evidence="1">HYR1</strain>
    </source>
</reference>
<name>A0A3M7QQY2_BRAPC</name>
<evidence type="ECO:0000313" key="2">
    <source>
        <dbReference type="Proteomes" id="UP000276133"/>
    </source>
</evidence>